<dbReference type="AlphaFoldDB" id="A0A673VI21"/>
<reference evidence="2" key="3">
    <citation type="submission" date="2025-09" db="UniProtKB">
        <authorList>
            <consortium name="Ensembl"/>
        </authorList>
    </citation>
    <scope>IDENTIFICATION</scope>
</reference>
<reference evidence="2 3" key="1">
    <citation type="submission" date="2019-05" db="EMBL/GenBank/DDBJ databases">
        <title>A Chromosome-scale Meerkat (S. suricatta) Genome Assembly.</title>
        <authorList>
            <person name="Dudchenko O."/>
            <person name="Lieberman Aiden E."/>
            <person name="Tung J."/>
            <person name="Barreiro L.B."/>
            <person name="Clutton-Brock T.H."/>
        </authorList>
    </citation>
    <scope>NUCLEOTIDE SEQUENCE [LARGE SCALE GENOMIC DNA]</scope>
</reference>
<accession>A0A673VI21</accession>
<sequence length="82" mass="9455">MVEYLLKRGADMNASDKNQRTALTIALSDEPTNLVSRLLQQEVLSCKNILDSQLRSMLLLMDLLYRYHQLIANYGKVKKVEQ</sequence>
<dbReference type="Pfam" id="PF13637">
    <property type="entry name" value="Ank_4"/>
    <property type="match status" value="1"/>
</dbReference>
<dbReference type="PROSITE" id="PS50088">
    <property type="entry name" value="ANK_REPEAT"/>
    <property type="match status" value="1"/>
</dbReference>
<evidence type="ECO:0000313" key="3">
    <source>
        <dbReference type="Proteomes" id="UP000472268"/>
    </source>
</evidence>
<dbReference type="Ensembl" id="ENSSSUT00005037864.1">
    <property type="protein sequence ID" value="ENSSSUP00005033196.1"/>
    <property type="gene ID" value="ENSSSUG00005021375.1"/>
</dbReference>
<keyword evidence="1" id="KW-0040">ANK repeat</keyword>
<protein>
    <submittedName>
        <fullName evidence="2">Uncharacterized protein</fullName>
    </submittedName>
</protein>
<reference evidence="2" key="2">
    <citation type="submission" date="2025-08" db="UniProtKB">
        <authorList>
            <consortium name="Ensembl"/>
        </authorList>
    </citation>
    <scope>IDENTIFICATION</scope>
</reference>
<evidence type="ECO:0000313" key="2">
    <source>
        <dbReference type="Ensembl" id="ENSSSUP00005033196.1"/>
    </source>
</evidence>
<proteinExistence type="predicted"/>
<name>A0A673VI21_SURSU</name>
<dbReference type="Gene3D" id="1.25.40.20">
    <property type="entry name" value="Ankyrin repeat-containing domain"/>
    <property type="match status" value="1"/>
</dbReference>
<keyword evidence="3" id="KW-1185">Reference proteome</keyword>
<dbReference type="Proteomes" id="UP000472268">
    <property type="component" value="Chromosome 2"/>
</dbReference>
<dbReference type="InterPro" id="IPR002110">
    <property type="entry name" value="Ankyrin_rpt"/>
</dbReference>
<dbReference type="SUPFAM" id="SSF48403">
    <property type="entry name" value="Ankyrin repeat"/>
    <property type="match status" value="1"/>
</dbReference>
<feature type="repeat" description="ANK" evidence="1">
    <location>
        <begin position="1"/>
        <end position="17"/>
    </location>
</feature>
<dbReference type="InterPro" id="IPR036770">
    <property type="entry name" value="Ankyrin_rpt-contain_sf"/>
</dbReference>
<organism evidence="2 3">
    <name type="scientific">Suricata suricatta</name>
    <name type="common">Meerkat</name>
    <dbReference type="NCBI Taxonomy" id="37032"/>
    <lineage>
        <taxon>Eukaryota</taxon>
        <taxon>Metazoa</taxon>
        <taxon>Chordata</taxon>
        <taxon>Craniata</taxon>
        <taxon>Vertebrata</taxon>
        <taxon>Euteleostomi</taxon>
        <taxon>Mammalia</taxon>
        <taxon>Eutheria</taxon>
        <taxon>Laurasiatheria</taxon>
        <taxon>Carnivora</taxon>
        <taxon>Feliformia</taxon>
        <taxon>Herpestidae</taxon>
        <taxon>Suricata</taxon>
    </lineage>
</organism>
<evidence type="ECO:0000256" key="1">
    <source>
        <dbReference type="PROSITE-ProRule" id="PRU00023"/>
    </source>
</evidence>